<dbReference type="AlphaFoldDB" id="A0A3S0CBV0"/>
<dbReference type="RefSeq" id="WP_126140650.1">
    <property type="nucleotide sequence ID" value="NZ_RXHU01000021.1"/>
</dbReference>
<evidence type="ECO:0000313" key="2">
    <source>
        <dbReference type="Proteomes" id="UP000276128"/>
    </source>
</evidence>
<sequence>MHRNFNLLALCFVLLLVALGCSKEEIKPKPSPATLADLYPGDLRQVDRIEIRSGSTGELHIYDDAAAVQKWLTTVSQVTLTPDPNQEGRVGFLYGVSLYEKKTMRLGFTNNSITNVYYLYNEAWVREMQAFFEAGKP</sequence>
<organism evidence="1 2">
    <name type="scientific">Paenibacillus whitsoniae</name>
    <dbReference type="NCBI Taxonomy" id="2496558"/>
    <lineage>
        <taxon>Bacteria</taxon>
        <taxon>Bacillati</taxon>
        <taxon>Bacillota</taxon>
        <taxon>Bacilli</taxon>
        <taxon>Bacillales</taxon>
        <taxon>Paenibacillaceae</taxon>
        <taxon>Paenibacillus</taxon>
    </lineage>
</organism>
<reference evidence="1 2" key="1">
    <citation type="submission" date="2018-12" db="EMBL/GenBank/DDBJ databases">
        <title>Bacillus ochoae sp. nov., Paenibacillus whitsoniae sp. nov., Paenibacillus spiritus sp. nov. Isolated from the Mars Exploration Rover during spacecraft assembly.</title>
        <authorList>
            <person name="Seuylemezian A."/>
            <person name="Vaishampayan P."/>
        </authorList>
    </citation>
    <scope>NUCLEOTIDE SEQUENCE [LARGE SCALE GENOMIC DNA]</scope>
    <source>
        <strain evidence="1 2">MER 54</strain>
    </source>
</reference>
<evidence type="ECO:0008006" key="3">
    <source>
        <dbReference type="Google" id="ProtNLM"/>
    </source>
</evidence>
<proteinExistence type="predicted"/>
<dbReference type="Proteomes" id="UP000276128">
    <property type="component" value="Unassembled WGS sequence"/>
</dbReference>
<comment type="caution">
    <text evidence="1">The sequence shown here is derived from an EMBL/GenBank/DDBJ whole genome shotgun (WGS) entry which is preliminary data.</text>
</comment>
<dbReference type="PROSITE" id="PS51257">
    <property type="entry name" value="PROKAR_LIPOPROTEIN"/>
    <property type="match status" value="1"/>
</dbReference>
<name>A0A3S0CBV0_9BACL</name>
<dbReference type="EMBL" id="RXHU01000021">
    <property type="protein sequence ID" value="RTE10307.1"/>
    <property type="molecule type" value="Genomic_DNA"/>
</dbReference>
<dbReference type="OrthoDB" id="2868629at2"/>
<evidence type="ECO:0000313" key="1">
    <source>
        <dbReference type="EMBL" id="RTE10307.1"/>
    </source>
</evidence>
<protein>
    <recommendedName>
        <fullName evidence="3">Lipoprotein</fullName>
    </recommendedName>
</protein>
<accession>A0A3S0CBV0</accession>
<gene>
    <name evidence="1" type="ORF">EJQ19_07820</name>
</gene>
<keyword evidence="2" id="KW-1185">Reference proteome</keyword>